<dbReference type="SMART" id="SM00471">
    <property type="entry name" value="HDc"/>
    <property type="match status" value="1"/>
</dbReference>
<dbReference type="Pfam" id="PF01842">
    <property type="entry name" value="ACT"/>
    <property type="match status" value="1"/>
</dbReference>
<dbReference type="EMBL" id="JBHTJN010000011">
    <property type="protein sequence ID" value="MFD0966329.1"/>
    <property type="molecule type" value="Genomic_DNA"/>
</dbReference>
<comment type="activity regulation">
    <text evidence="8">Uridylyltransferase (UTase) activity is inhibited by glutamine, while glutamine activates uridylyl-removing (UR) activity.</text>
</comment>
<dbReference type="CDD" id="cd04899">
    <property type="entry name" value="ACT_ACR-UUR-like_2"/>
    <property type="match status" value="1"/>
</dbReference>
<keyword evidence="4 8" id="KW-0378">Hydrolase</keyword>
<comment type="caution">
    <text evidence="11">The sequence shown here is derived from an EMBL/GenBank/DDBJ whole genome shotgun (WGS) entry which is preliminary data.</text>
</comment>
<comment type="domain">
    <text evidence="8">Has four distinct domains: an N-terminal nucleotidyltransferase (NT) domain responsible for UTase activity, a central HD domain that encodes UR activity, and two C-terminal ACT domains that seem to have a role in glutamine sensing.</text>
</comment>
<evidence type="ECO:0000256" key="6">
    <source>
        <dbReference type="ARBA" id="ARBA00023268"/>
    </source>
</evidence>
<dbReference type="EC" id="3.1.4.-" evidence="8"/>
<dbReference type="Gene3D" id="1.10.3210.10">
    <property type="entry name" value="Hypothetical protein af1432"/>
    <property type="match status" value="1"/>
</dbReference>
<dbReference type="InterPro" id="IPR045865">
    <property type="entry name" value="ACT-like_dom_sf"/>
</dbReference>
<dbReference type="HAMAP" id="MF_00277">
    <property type="entry name" value="PII_uridylyl_transf"/>
    <property type="match status" value="1"/>
</dbReference>
<name>A0ABW3I8W8_9PAST</name>
<accession>A0ABW3I8W8</accession>
<dbReference type="SUPFAM" id="SSF55021">
    <property type="entry name" value="ACT-like"/>
    <property type="match status" value="2"/>
</dbReference>
<evidence type="ECO:0000256" key="8">
    <source>
        <dbReference type="HAMAP-Rule" id="MF_00277"/>
    </source>
</evidence>
<dbReference type="GO" id="GO:0016779">
    <property type="term" value="F:nucleotidyltransferase activity"/>
    <property type="evidence" value="ECO:0007669"/>
    <property type="project" value="UniProtKB-KW"/>
</dbReference>
<dbReference type="PIRSF" id="PIRSF006288">
    <property type="entry name" value="PII_uridyltransf"/>
    <property type="match status" value="1"/>
</dbReference>
<sequence length="860" mass="100591">MFKYVPIEIPTSSAVKLQKDQLKLFEIAHFNQFSVEELIANRTVFYDEILKHLWHYFKLNEHDATVIAVGGYGRAEMFPLSDLDFLILTAELPSAIFEEKICCFVQFLWDCGFDVGHSVRTLSQCHEEGQKDISIATNLLESRYLCGNIVLFEKLNKLLNQTDFWTLKDFYYAKIAEKEERYQRYNNTGYNLEPDVKFSPGGLRDLHLLYWLALRHTGLKKFAQILQVGMLYPEEYQLLQKSQQFLFKVRFALHLILKRYDNRLLFDRQLKVSEMLGYTGQGNQAVENMMKDFFQTLQSISLLSHILVKYYRKHIISGDEFYIEQNLDQNFKLVNNEIKLINQNCFTEQVESILDLFYHLTVYPESEIHATTLRNLHLRLRNFEGYLSQSAVARQKFLRILAQPKAIKRALVPMHQFGVLDIYLPEWKGIKGLMQFDLFHVYTVDEHTLRVLQKLEDFLDPKYVDAHPLCTMIFPQLSDRTLIYLVALFHDIGKGRNGDHAQLGAKDMAKFAAMHGFDQREIQTMSWLVDKHLLMSITAQRRDIHDPQIVMAFAAEVQNKVRLDYLICLTVADICATNETLWNSWKRSLLATLYHYAHKQFQQGMDHLLDNQEKIKQNRNQALTLLEREYPILSEDDILQLWCSCPDEYFLRNTPKQIAWHTGLRSELDSEFLVKISNRFSLGGTEIFIYCKDQPHLFNKVVTTIGAKQFSVHNAQIITAPDGYVFDTFIITELNGDLVRFDRRRYLEQSLRATLETEKIPCLNLKKDQQLQHFRVKTEVCFLNTEKTEHSEMELFALDKAGLLAQVSRIFTELELNLLNAKITTIGEKAEDFFILTNKLGKALTEAERQELKYRIISEL</sequence>
<dbReference type="CDD" id="cd05401">
    <property type="entry name" value="NT_GlnE_GlnD_like"/>
    <property type="match status" value="1"/>
</dbReference>
<comment type="similarity">
    <text evidence="8">Belongs to the GlnD family.</text>
</comment>
<dbReference type="CDD" id="cd00077">
    <property type="entry name" value="HDc"/>
    <property type="match status" value="1"/>
</dbReference>
<feature type="region of interest" description="Uridylyltransferase" evidence="8">
    <location>
        <begin position="1"/>
        <end position="326"/>
    </location>
</feature>
<keyword evidence="5 8" id="KW-0460">Magnesium</keyword>
<keyword evidence="6 8" id="KW-0511">Multifunctional enzyme</keyword>
<proteinExistence type="inferred from homology"/>
<dbReference type="CDD" id="cd04900">
    <property type="entry name" value="ACT_UUR-like_1"/>
    <property type="match status" value="1"/>
</dbReference>
<feature type="domain" description="HD" evidence="10">
    <location>
        <begin position="444"/>
        <end position="566"/>
    </location>
</feature>
<dbReference type="NCBIfam" id="NF002487">
    <property type="entry name" value="PRK01759.1"/>
    <property type="match status" value="1"/>
</dbReference>
<evidence type="ECO:0000256" key="5">
    <source>
        <dbReference type="ARBA" id="ARBA00022842"/>
    </source>
</evidence>
<dbReference type="PANTHER" id="PTHR47320:SF1">
    <property type="entry name" value="BIFUNCTIONAL URIDYLYLTRANSFERASE_URIDYLYL-REMOVING ENZYME"/>
    <property type="match status" value="1"/>
</dbReference>
<dbReference type="PROSITE" id="PS51671">
    <property type="entry name" value="ACT"/>
    <property type="match status" value="2"/>
</dbReference>
<dbReference type="SUPFAM" id="SSF109604">
    <property type="entry name" value="HD-domain/PDEase-like"/>
    <property type="match status" value="1"/>
</dbReference>
<dbReference type="Proteomes" id="UP001596996">
    <property type="component" value="Unassembled WGS sequence"/>
</dbReference>
<comment type="catalytic activity">
    <reaction evidence="8">
        <text>[protein-PII]-uridylyl-L-tyrosine + H2O = [protein-PII]-L-tyrosine + UMP + H(+)</text>
        <dbReference type="Rhea" id="RHEA:48600"/>
        <dbReference type="Rhea" id="RHEA-COMP:12147"/>
        <dbReference type="Rhea" id="RHEA-COMP:12148"/>
        <dbReference type="ChEBI" id="CHEBI:15377"/>
        <dbReference type="ChEBI" id="CHEBI:15378"/>
        <dbReference type="ChEBI" id="CHEBI:46858"/>
        <dbReference type="ChEBI" id="CHEBI:57865"/>
        <dbReference type="ChEBI" id="CHEBI:90602"/>
    </reaction>
</comment>
<keyword evidence="2 8" id="KW-0548">Nucleotidyltransferase</keyword>
<reference evidence="12" key="1">
    <citation type="journal article" date="2019" name="Int. J. Syst. Evol. Microbiol.">
        <title>The Global Catalogue of Microorganisms (GCM) 10K type strain sequencing project: providing services to taxonomists for standard genome sequencing and annotation.</title>
        <authorList>
            <consortium name="The Broad Institute Genomics Platform"/>
            <consortium name="The Broad Institute Genome Sequencing Center for Infectious Disease"/>
            <person name="Wu L."/>
            <person name="Ma J."/>
        </authorList>
    </citation>
    <scope>NUCLEOTIDE SEQUENCE [LARGE SCALE GENOMIC DNA]</scope>
    <source>
        <strain evidence="12">CCUG 61707</strain>
    </source>
</reference>
<dbReference type="InterPro" id="IPR003607">
    <property type="entry name" value="HD/PDEase_dom"/>
</dbReference>
<comment type="function">
    <text evidence="8">Modifies, by uridylylation and deuridylylation, the PII regulatory proteins (GlnB and homologs), in response to the nitrogen status of the cell that GlnD senses through the glutamine level. Under low glutamine levels, catalyzes the conversion of the PII proteins and UTP to PII-UMP and PPi, while under higher glutamine levels, GlnD hydrolyzes PII-UMP to PII and UMP (deuridylylation). Thus, controls uridylylation state and activity of the PII proteins, and plays an important role in the regulation of nitrogen metabolism.</text>
</comment>
<evidence type="ECO:0000313" key="12">
    <source>
        <dbReference type="Proteomes" id="UP001596996"/>
    </source>
</evidence>
<gene>
    <name evidence="8 11" type="primary">glnD</name>
    <name evidence="11" type="ORF">ACFQ02_05650</name>
</gene>
<feature type="domain" description="ACT" evidence="9">
    <location>
        <begin position="686"/>
        <end position="770"/>
    </location>
</feature>
<keyword evidence="3" id="KW-0677">Repeat</keyword>
<dbReference type="InterPro" id="IPR013546">
    <property type="entry name" value="PII_UdlTrfase/GS_AdlTrfase"/>
</dbReference>
<dbReference type="PANTHER" id="PTHR47320">
    <property type="entry name" value="BIFUNCTIONAL URIDYLYLTRANSFERASE/URIDYLYL-REMOVING ENZYME"/>
    <property type="match status" value="1"/>
</dbReference>
<feature type="domain" description="ACT" evidence="9">
    <location>
        <begin position="792"/>
        <end position="859"/>
    </location>
</feature>
<dbReference type="NCBIfam" id="TIGR01693">
    <property type="entry name" value="UTase_glnD"/>
    <property type="match status" value="1"/>
</dbReference>
<evidence type="ECO:0000256" key="4">
    <source>
        <dbReference type="ARBA" id="ARBA00022801"/>
    </source>
</evidence>
<dbReference type="InterPro" id="IPR043519">
    <property type="entry name" value="NT_sf"/>
</dbReference>
<comment type="catalytic activity">
    <reaction evidence="7">
        <text>guanosine 3',5'-bis(diphosphate) + H2O = GDP + diphosphate + H(+)</text>
        <dbReference type="Rhea" id="RHEA:14253"/>
        <dbReference type="ChEBI" id="CHEBI:15377"/>
        <dbReference type="ChEBI" id="CHEBI:15378"/>
        <dbReference type="ChEBI" id="CHEBI:33019"/>
        <dbReference type="ChEBI" id="CHEBI:58189"/>
        <dbReference type="ChEBI" id="CHEBI:77828"/>
        <dbReference type="EC" id="3.1.7.2"/>
    </reaction>
</comment>
<evidence type="ECO:0000256" key="1">
    <source>
        <dbReference type="ARBA" id="ARBA00022679"/>
    </source>
</evidence>
<evidence type="ECO:0000256" key="7">
    <source>
        <dbReference type="ARBA" id="ARBA00047968"/>
    </source>
</evidence>
<keyword evidence="1 8" id="KW-0808">Transferase</keyword>
<dbReference type="PROSITE" id="PS51831">
    <property type="entry name" value="HD"/>
    <property type="match status" value="1"/>
</dbReference>
<dbReference type="InterPro" id="IPR002912">
    <property type="entry name" value="ACT_dom"/>
</dbReference>
<dbReference type="SUPFAM" id="SSF81301">
    <property type="entry name" value="Nucleotidyltransferase"/>
    <property type="match status" value="1"/>
</dbReference>
<protein>
    <recommendedName>
        <fullName evidence="8">Bifunctional uridylyltransferase/uridylyl-removing enzyme</fullName>
        <shortName evidence="8">UTase/UR</shortName>
    </recommendedName>
    <alternativeName>
        <fullName evidence="8">Bifunctional [protein-PII] modification enzyme</fullName>
    </alternativeName>
    <alternativeName>
        <fullName evidence="8">Bifunctional nitrogen sensor protein</fullName>
    </alternativeName>
    <domain>
        <recommendedName>
            <fullName evidence="8">[Protein-PII] uridylyltransferase</fullName>
            <shortName evidence="8">PII uridylyltransferase</shortName>
            <shortName evidence="8">UTase</shortName>
            <ecNumber evidence="8">2.7.7.59</ecNumber>
        </recommendedName>
    </domain>
    <domain>
        <recommendedName>
            <fullName evidence="8">[Protein-PII]-UMP uridylyl-removing enzyme</fullName>
            <shortName evidence="8">UR</shortName>
            <ecNumber evidence="8">3.1.4.-</ecNumber>
        </recommendedName>
    </domain>
</protein>
<dbReference type="InterPro" id="IPR006674">
    <property type="entry name" value="HD_domain"/>
</dbReference>
<evidence type="ECO:0000259" key="9">
    <source>
        <dbReference type="PROSITE" id="PS51671"/>
    </source>
</evidence>
<comment type="catalytic activity">
    <reaction evidence="8">
        <text>[protein-PII]-L-tyrosine + UTP = [protein-PII]-uridylyl-L-tyrosine + diphosphate</text>
        <dbReference type="Rhea" id="RHEA:13673"/>
        <dbReference type="Rhea" id="RHEA-COMP:12147"/>
        <dbReference type="Rhea" id="RHEA-COMP:12148"/>
        <dbReference type="ChEBI" id="CHEBI:33019"/>
        <dbReference type="ChEBI" id="CHEBI:46398"/>
        <dbReference type="ChEBI" id="CHEBI:46858"/>
        <dbReference type="ChEBI" id="CHEBI:90602"/>
        <dbReference type="EC" id="2.7.7.59"/>
    </reaction>
</comment>
<keyword evidence="12" id="KW-1185">Reference proteome</keyword>
<feature type="region of interest" description="Uridylyl-removing" evidence="8">
    <location>
        <begin position="327"/>
        <end position="685"/>
    </location>
</feature>
<dbReference type="SUPFAM" id="SSF81593">
    <property type="entry name" value="Nucleotidyltransferase substrate binding subunit/domain"/>
    <property type="match status" value="1"/>
</dbReference>
<dbReference type="InterPro" id="IPR010043">
    <property type="entry name" value="UTase/UR"/>
</dbReference>
<dbReference type="Pfam" id="PF01966">
    <property type="entry name" value="HD"/>
    <property type="match status" value="1"/>
</dbReference>
<evidence type="ECO:0000256" key="2">
    <source>
        <dbReference type="ARBA" id="ARBA00022695"/>
    </source>
</evidence>
<dbReference type="Pfam" id="PF08335">
    <property type="entry name" value="GlnD_UR_UTase"/>
    <property type="match status" value="1"/>
</dbReference>
<evidence type="ECO:0000313" key="11">
    <source>
        <dbReference type="EMBL" id="MFD0966329.1"/>
    </source>
</evidence>
<comment type="cofactor">
    <cofactor evidence="8">
        <name>Mg(2+)</name>
        <dbReference type="ChEBI" id="CHEBI:18420"/>
    </cofactor>
</comment>
<organism evidence="11 12">
    <name type="scientific">Seminibacterium arietis</name>
    <dbReference type="NCBI Taxonomy" id="1173502"/>
    <lineage>
        <taxon>Bacteria</taxon>
        <taxon>Pseudomonadati</taxon>
        <taxon>Pseudomonadota</taxon>
        <taxon>Gammaproteobacteria</taxon>
        <taxon>Pasteurellales</taxon>
        <taxon>Pasteurellaceae</taxon>
        <taxon>Seminibacterium</taxon>
    </lineage>
</organism>
<evidence type="ECO:0000259" key="10">
    <source>
        <dbReference type="PROSITE" id="PS51831"/>
    </source>
</evidence>
<dbReference type="RefSeq" id="WP_380820378.1">
    <property type="nucleotide sequence ID" value="NZ_JBHTJN010000011.1"/>
</dbReference>
<dbReference type="EC" id="2.7.7.59" evidence="8"/>
<evidence type="ECO:0000256" key="3">
    <source>
        <dbReference type="ARBA" id="ARBA00022737"/>
    </source>
</evidence>